<dbReference type="Proteomes" id="UP000249390">
    <property type="component" value="Unassembled WGS sequence"/>
</dbReference>
<name>A0A328CWE2_9ASTE</name>
<dbReference type="AlphaFoldDB" id="A0A328CWE2"/>
<evidence type="ECO:0000256" key="1">
    <source>
        <dbReference type="SAM" id="Phobius"/>
    </source>
</evidence>
<keyword evidence="1" id="KW-0812">Transmembrane</keyword>
<reference evidence="2 3" key="1">
    <citation type="submission" date="2018-06" db="EMBL/GenBank/DDBJ databases">
        <title>The Genome of Cuscuta australis (Dodder) Provides Insight into the Evolution of Plant Parasitism.</title>
        <authorList>
            <person name="Liu H."/>
        </authorList>
    </citation>
    <scope>NUCLEOTIDE SEQUENCE [LARGE SCALE GENOMIC DNA]</scope>
    <source>
        <strain evidence="3">cv. Yunnan</strain>
        <tissue evidence="2">Vines</tissue>
    </source>
</reference>
<accession>A0A328CWE2</accession>
<feature type="transmembrane region" description="Helical" evidence="1">
    <location>
        <begin position="50"/>
        <end position="68"/>
    </location>
</feature>
<evidence type="ECO:0000313" key="3">
    <source>
        <dbReference type="Proteomes" id="UP000249390"/>
    </source>
</evidence>
<evidence type="ECO:0000313" key="2">
    <source>
        <dbReference type="EMBL" id="RAL37366.1"/>
    </source>
</evidence>
<proteinExistence type="predicted"/>
<protein>
    <submittedName>
        <fullName evidence="2">Uncharacterized protein</fullName>
    </submittedName>
</protein>
<keyword evidence="1" id="KW-0472">Membrane</keyword>
<comment type="caution">
    <text evidence="2">The sequence shown here is derived from an EMBL/GenBank/DDBJ whole genome shotgun (WGS) entry which is preliminary data.</text>
</comment>
<sequence>MGERGDGVWERELKRSTGCCCAEPLKTATIRVAFHVRAVLGLATLEICKLGYLLCLLVSLVWCIMDYLRAVLRNYAVVVDVAEFSGA</sequence>
<dbReference type="EMBL" id="NQVE01000215">
    <property type="protein sequence ID" value="RAL37366.1"/>
    <property type="molecule type" value="Genomic_DNA"/>
</dbReference>
<keyword evidence="1" id="KW-1133">Transmembrane helix</keyword>
<keyword evidence="3" id="KW-1185">Reference proteome</keyword>
<organism evidence="2 3">
    <name type="scientific">Cuscuta australis</name>
    <dbReference type="NCBI Taxonomy" id="267555"/>
    <lineage>
        <taxon>Eukaryota</taxon>
        <taxon>Viridiplantae</taxon>
        <taxon>Streptophyta</taxon>
        <taxon>Embryophyta</taxon>
        <taxon>Tracheophyta</taxon>
        <taxon>Spermatophyta</taxon>
        <taxon>Magnoliopsida</taxon>
        <taxon>eudicotyledons</taxon>
        <taxon>Gunneridae</taxon>
        <taxon>Pentapetalae</taxon>
        <taxon>asterids</taxon>
        <taxon>lamiids</taxon>
        <taxon>Solanales</taxon>
        <taxon>Convolvulaceae</taxon>
        <taxon>Cuscuteae</taxon>
        <taxon>Cuscuta</taxon>
        <taxon>Cuscuta subgen. Grammica</taxon>
        <taxon>Cuscuta sect. Cleistogrammica</taxon>
    </lineage>
</organism>
<gene>
    <name evidence="2" type="ORF">DM860_000060</name>
</gene>